<dbReference type="PROSITE" id="PS50995">
    <property type="entry name" value="HTH_MARR_2"/>
    <property type="match status" value="1"/>
</dbReference>
<keyword evidence="1" id="KW-0805">Transcription regulation</keyword>
<dbReference type="Gene3D" id="1.10.10.10">
    <property type="entry name" value="Winged helix-like DNA-binding domain superfamily/Winged helix DNA-binding domain"/>
    <property type="match status" value="1"/>
</dbReference>
<dbReference type="InterPro" id="IPR000835">
    <property type="entry name" value="HTH_MarR-typ"/>
</dbReference>
<reference evidence="5 6" key="1">
    <citation type="submission" date="2019-01" db="EMBL/GenBank/DDBJ databases">
        <title>Sphingomonas mucosissima sp. nov. and Sphingomonas desiccabilis sp. nov., from biological soil crusts in the Colorado Plateau, USA.</title>
        <authorList>
            <person name="Zhu D."/>
        </authorList>
    </citation>
    <scope>NUCLEOTIDE SEQUENCE [LARGE SCALE GENOMIC DNA]</scope>
    <source>
        <strain evidence="5 6">CP1D</strain>
    </source>
</reference>
<proteinExistence type="predicted"/>
<evidence type="ECO:0000259" key="4">
    <source>
        <dbReference type="PROSITE" id="PS50995"/>
    </source>
</evidence>
<comment type="caution">
    <text evidence="5">The sequence shown here is derived from an EMBL/GenBank/DDBJ whole genome shotgun (WGS) entry which is preliminary data.</text>
</comment>
<feature type="domain" description="HTH marR-type" evidence="4">
    <location>
        <begin position="7"/>
        <end position="140"/>
    </location>
</feature>
<dbReference type="AlphaFoldDB" id="A0A4Q2J1S2"/>
<evidence type="ECO:0000256" key="2">
    <source>
        <dbReference type="ARBA" id="ARBA00023125"/>
    </source>
</evidence>
<evidence type="ECO:0000313" key="5">
    <source>
        <dbReference type="EMBL" id="RXZ35703.1"/>
    </source>
</evidence>
<dbReference type="GO" id="GO:0003677">
    <property type="term" value="F:DNA binding"/>
    <property type="evidence" value="ECO:0007669"/>
    <property type="project" value="UniProtKB-KW"/>
</dbReference>
<keyword evidence="6" id="KW-1185">Reference proteome</keyword>
<name>A0A4Q2J1S2_9SPHN</name>
<dbReference type="OrthoDB" id="582199at2"/>
<evidence type="ECO:0000256" key="3">
    <source>
        <dbReference type="ARBA" id="ARBA00023163"/>
    </source>
</evidence>
<dbReference type="InterPro" id="IPR036390">
    <property type="entry name" value="WH_DNA-bd_sf"/>
</dbReference>
<keyword evidence="3" id="KW-0804">Transcription</keyword>
<accession>A0A4Q2J1S2</accession>
<dbReference type="PANTHER" id="PTHR33164">
    <property type="entry name" value="TRANSCRIPTIONAL REGULATOR, MARR FAMILY"/>
    <property type="match status" value="1"/>
</dbReference>
<gene>
    <name evidence="5" type="ORF">EO081_06105</name>
</gene>
<protein>
    <submittedName>
        <fullName evidence="5">MarR family transcriptional regulator</fullName>
    </submittedName>
</protein>
<evidence type="ECO:0000313" key="6">
    <source>
        <dbReference type="Proteomes" id="UP000292347"/>
    </source>
</evidence>
<organism evidence="5 6">
    <name type="scientific">Sphingomonas desiccabilis</name>
    <dbReference type="NCBI Taxonomy" id="429134"/>
    <lineage>
        <taxon>Bacteria</taxon>
        <taxon>Pseudomonadati</taxon>
        <taxon>Pseudomonadota</taxon>
        <taxon>Alphaproteobacteria</taxon>
        <taxon>Sphingomonadales</taxon>
        <taxon>Sphingomonadaceae</taxon>
        <taxon>Sphingomonas</taxon>
    </lineage>
</organism>
<dbReference type="GO" id="GO:0003700">
    <property type="term" value="F:DNA-binding transcription factor activity"/>
    <property type="evidence" value="ECO:0007669"/>
    <property type="project" value="InterPro"/>
</dbReference>
<dbReference type="Pfam" id="PF12802">
    <property type="entry name" value="MarR_2"/>
    <property type="match status" value="1"/>
</dbReference>
<dbReference type="PANTHER" id="PTHR33164:SF64">
    <property type="entry name" value="TRANSCRIPTIONAL REGULATOR SLYA"/>
    <property type="match status" value="1"/>
</dbReference>
<dbReference type="SUPFAM" id="SSF46785">
    <property type="entry name" value="Winged helix' DNA-binding domain"/>
    <property type="match status" value="1"/>
</dbReference>
<sequence>MPDQQLQRAFTHRLMPLARAYRRYIDRGLSSLELSHTTALAVMLIGRMGGGRRQGTLADELGLEGASLVPLIQQLLQAGLIDRRPDPEDGRAKTLHLTDTGQSLAAEVEERSATLRDRVFAGIPDGDVEAALRVMDRIAAVLQECADGTPAA</sequence>
<evidence type="ECO:0000256" key="1">
    <source>
        <dbReference type="ARBA" id="ARBA00023015"/>
    </source>
</evidence>
<dbReference type="Proteomes" id="UP000292347">
    <property type="component" value="Unassembled WGS sequence"/>
</dbReference>
<dbReference type="SMART" id="SM00347">
    <property type="entry name" value="HTH_MARR"/>
    <property type="match status" value="1"/>
</dbReference>
<dbReference type="GO" id="GO:0006950">
    <property type="term" value="P:response to stress"/>
    <property type="evidence" value="ECO:0007669"/>
    <property type="project" value="TreeGrafter"/>
</dbReference>
<dbReference type="InterPro" id="IPR039422">
    <property type="entry name" value="MarR/SlyA-like"/>
</dbReference>
<dbReference type="InterPro" id="IPR036388">
    <property type="entry name" value="WH-like_DNA-bd_sf"/>
</dbReference>
<dbReference type="EMBL" id="SDPT01000001">
    <property type="protein sequence ID" value="RXZ35703.1"/>
    <property type="molecule type" value="Genomic_DNA"/>
</dbReference>
<keyword evidence="2" id="KW-0238">DNA-binding</keyword>